<dbReference type="KEGG" id="red:roselon_00723"/>
<sequence length="41" mass="4248">MACETREGCVFAEAEPCDCPPGVTCVCSGRVPPACATRSDQ</sequence>
<dbReference type="AlphaFoldDB" id="W8RQ21"/>
<dbReference type="EMBL" id="CP004372">
    <property type="protein sequence ID" value="AHM03148.1"/>
    <property type="molecule type" value="Genomic_DNA"/>
</dbReference>
<accession>W8RQ21</accession>
<name>W8RQ21_9RHOB</name>
<organism evidence="1 2">
    <name type="scientific">Roseicyclus elongatus DSM 19469</name>
    <dbReference type="NCBI Taxonomy" id="1294273"/>
    <lineage>
        <taxon>Bacteria</taxon>
        <taxon>Pseudomonadati</taxon>
        <taxon>Pseudomonadota</taxon>
        <taxon>Alphaproteobacteria</taxon>
        <taxon>Rhodobacterales</taxon>
        <taxon>Roseobacteraceae</taxon>
        <taxon>Roseicyclus</taxon>
    </lineage>
</organism>
<proteinExistence type="predicted"/>
<reference evidence="1 2" key="1">
    <citation type="submission" date="2013-03" db="EMBL/GenBank/DDBJ databases">
        <authorList>
            <person name="Fiebig A."/>
            <person name="Goeker M."/>
            <person name="Klenk H.-P.P."/>
        </authorList>
    </citation>
    <scope>NUCLEOTIDE SEQUENCE [LARGE SCALE GENOMIC DNA]</scope>
    <source>
        <strain evidence="2">DSM 19469</strain>
    </source>
</reference>
<evidence type="ECO:0000313" key="2">
    <source>
        <dbReference type="Proteomes" id="UP000019593"/>
    </source>
</evidence>
<protein>
    <submittedName>
        <fullName evidence="1">Uncharacterized protein</fullName>
    </submittedName>
</protein>
<dbReference type="Proteomes" id="UP000019593">
    <property type="component" value="Chromosome"/>
</dbReference>
<dbReference type="HOGENOM" id="CLU_3276016_0_0_5"/>
<dbReference type="STRING" id="1294273.roselon_00723"/>
<keyword evidence="2" id="KW-1185">Reference proteome</keyword>
<gene>
    <name evidence="1" type="ORF">roselon_00723</name>
</gene>
<evidence type="ECO:0000313" key="1">
    <source>
        <dbReference type="EMBL" id="AHM03148.1"/>
    </source>
</evidence>